<dbReference type="SUPFAM" id="SSF53697">
    <property type="entry name" value="SIS domain"/>
    <property type="match status" value="1"/>
</dbReference>
<dbReference type="EMBL" id="AEUX02000002">
    <property type="protein sequence ID" value="EHI70640.1"/>
    <property type="molecule type" value="Genomic_DNA"/>
</dbReference>
<dbReference type="Proteomes" id="UP000003330">
    <property type="component" value="Unassembled WGS sequence"/>
</dbReference>
<proteinExistence type="predicted"/>
<dbReference type="GO" id="GO:0097367">
    <property type="term" value="F:carbohydrate derivative binding"/>
    <property type="evidence" value="ECO:0007669"/>
    <property type="project" value="InterPro"/>
</dbReference>
<dbReference type="STRING" id="764299.STRIC_0051"/>
<dbReference type="GO" id="GO:1901135">
    <property type="term" value="P:carbohydrate derivative metabolic process"/>
    <property type="evidence" value="ECO:0007669"/>
    <property type="project" value="InterPro"/>
</dbReference>
<dbReference type="Gene3D" id="3.40.50.10490">
    <property type="entry name" value="Glucose-6-phosphate isomerase like protein, domain 1"/>
    <property type="match status" value="1"/>
</dbReference>
<organism evidence="1 2">
    <name type="scientific">Streptococcus ictaluri 707-05</name>
    <dbReference type="NCBI Taxonomy" id="764299"/>
    <lineage>
        <taxon>Bacteria</taxon>
        <taxon>Bacillati</taxon>
        <taxon>Bacillota</taxon>
        <taxon>Bacilli</taxon>
        <taxon>Lactobacillales</taxon>
        <taxon>Streptococcaceae</taxon>
        <taxon>Streptococcus</taxon>
    </lineage>
</organism>
<reference evidence="1 2" key="1">
    <citation type="journal article" date="2014" name="Int. J. Syst. Evol. Microbiol.">
        <title>Phylogenomics and the dynamic genome evolution of the genus Streptococcus.</title>
        <authorList>
            <consortium name="The Broad Institute Genome Sequencing Platform"/>
            <person name="Richards V.P."/>
            <person name="Palmer S.R."/>
            <person name="Pavinski Bitar P.D."/>
            <person name="Qin X."/>
            <person name="Weinstock G.M."/>
            <person name="Highlander S.K."/>
            <person name="Town C.D."/>
            <person name="Burne R.A."/>
            <person name="Stanhope M.J."/>
        </authorList>
    </citation>
    <scope>NUCLEOTIDE SEQUENCE [LARGE SCALE GENOMIC DNA]</scope>
    <source>
        <strain evidence="1 2">707-05</strain>
    </source>
</reference>
<protein>
    <submittedName>
        <fullName evidence="1">AgaS family protein</fullName>
    </submittedName>
</protein>
<evidence type="ECO:0000313" key="2">
    <source>
        <dbReference type="Proteomes" id="UP000003330"/>
    </source>
</evidence>
<comment type="caution">
    <text evidence="1">The sequence shown here is derived from an EMBL/GenBank/DDBJ whole genome shotgun (WGS) entry which is preliminary data.</text>
</comment>
<sequence>MFQMTEEERIALGAQITTKEILQQPQIWSETFDLFVSQEEALESFFKEIIESANGNKVRVIFTGSGTSEYVGNSICPYLQLAGDRLHFRFESIATTDLVAAPQYYFFDDEPTLLVSFARSGNSPESVSFNHYLC</sequence>
<accession>G5K0D1</accession>
<dbReference type="AlphaFoldDB" id="G5K0D1"/>
<dbReference type="InterPro" id="IPR046348">
    <property type="entry name" value="SIS_dom_sf"/>
</dbReference>
<name>G5K0D1_9STRE</name>
<evidence type="ECO:0000313" key="1">
    <source>
        <dbReference type="EMBL" id="EHI70640.1"/>
    </source>
</evidence>
<keyword evidence="2" id="KW-1185">Reference proteome</keyword>
<dbReference type="eggNOG" id="COG2222">
    <property type="taxonomic scope" value="Bacteria"/>
</dbReference>
<gene>
    <name evidence="1" type="ORF">STRIC_0051</name>
</gene>